<dbReference type="InterPro" id="IPR011004">
    <property type="entry name" value="Trimer_LpxA-like_sf"/>
</dbReference>
<sequence length="229" mass="24039">MQQLKNSKEPILNQQTIGLIGAGGHSKVIQDLIFAHPDYSLCVVLDDQFEEAVTQNGILYGPISMSEQLSEDMPHTKWLIAIGQNEIRQMVKKRLSFENMAFATLIHPAAVISPSAAIGSGSVVMARAVVQADAVIGEHAIINTGSVVEHDCLLASFVHLSPGSVLTGCVSVCEGAHIGAGAVVTPGTSIGSWAVIGAGAAVIRDIREQKVAVGVPAIEIKDRREGGKS</sequence>
<name>A0A2A5IS81_BACPU</name>
<dbReference type="InterPro" id="IPR050179">
    <property type="entry name" value="Trans_hexapeptide_repeat"/>
</dbReference>
<gene>
    <name evidence="4" type="ORF">CEY02_15615</name>
</gene>
<keyword evidence="4" id="KW-0808">Transferase</keyword>
<dbReference type="PANTHER" id="PTHR43300">
    <property type="entry name" value="ACETYLTRANSFERASE"/>
    <property type="match status" value="1"/>
</dbReference>
<dbReference type="PANTHER" id="PTHR43300:SF7">
    <property type="entry name" value="UDP-N-ACETYLBACILLOSAMINE N-ACETYLTRANSFERASE"/>
    <property type="match status" value="1"/>
</dbReference>
<dbReference type="InterPro" id="IPR020019">
    <property type="entry name" value="AcTrfase_PglD-like"/>
</dbReference>
<feature type="domain" description="PglD N-terminal" evidence="3">
    <location>
        <begin position="17"/>
        <end position="94"/>
    </location>
</feature>
<reference evidence="4 5" key="1">
    <citation type="submission" date="2017-06" db="EMBL/GenBank/DDBJ databases">
        <title>Draft Genome Sequence of Bacillus sp Strain 36R Isolated from saline sediment at Atanasia, Sonora, Mexico.</title>
        <authorList>
            <person name="Sanchez Diaz R."/>
            <person name="Quiroz Macias M.E."/>
            <person name="Ibarra Gamez J.C."/>
            <person name="Enciso Ibarra J."/>
            <person name="Gomez Gil B."/>
            <person name="Galaviz Silva L."/>
        </authorList>
    </citation>
    <scope>NUCLEOTIDE SEQUENCE [LARGE SCALE GENOMIC DNA]</scope>
    <source>
        <strain evidence="4 5">36R_ATNSAL</strain>
    </source>
</reference>
<evidence type="ECO:0000256" key="1">
    <source>
        <dbReference type="PIRSR" id="PIRSR620019-1"/>
    </source>
</evidence>
<dbReference type="SUPFAM" id="SSF51161">
    <property type="entry name" value="Trimeric LpxA-like enzymes"/>
    <property type="match status" value="1"/>
</dbReference>
<feature type="binding site" evidence="2">
    <location>
        <position position="83"/>
    </location>
    <ligand>
        <name>substrate</name>
    </ligand>
</feature>
<dbReference type="OrthoDB" id="9794407at2"/>
<dbReference type="EMBL" id="NKHG01000110">
    <property type="protein sequence ID" value="PCK19966.1"/>
    <property type="molecule type" value="Genomic_DNA"/>
</dbReference>
<protein>
    <submittedName>
        <fullName evidence="4">Acetyltransferase</fullName>
    </submittedName>
</protein>
<dbReference type="Gene3D" id="2.160.10.10">
    <property type="entry name" value="Hexapeptide repeat proteins"/>
    <property type="match status" value="1"/>
</dbReference>
<evidence type="ECO:0000313" key="4">
    <source>
        <dbReference type="EMBL" id="PCK19966.1"/>
    </source>
</evidence>
<dbReference type="CDD" id="cd03360">
    <property type="entry name" value="LbH_AT_putative"/>
    <property type="match status" value="1"/>
</dbReference>
<evidence type="ECO:0000256" key="2">
    <source>
        <dbReference type="PIRSR" id="PIRSR620019-2"/>
    </source>
</evidence>
<evidence type="ECO:0000259" key="3">
    <source>
        <dbReference type="Pfam" id="PF17836"/>
    </source>
</evidence>
<dbReference type="InterPro" id="IPR041561">
    <property type="entry name" value="PglD_N"/>
</dbReference>
<feature type="binding site" evidence="2">
    <location>
        <position position="159"/>
    </location>
    <ligand>
        <name>acetyl-CoA</name>
        <dbReference type="ChEBI" id="CHEBI:57288"/>
    </ligand>
</feature>
<dbReference type="GO" id="GO:0016740">
    <property type="term" value="F:transferase activity"/>
    <property type="evidence" value="ECO:0007669"/>
    <property type="project" value="UniProtKB-KW"/>
</dbReference>
<dbReference type="Pfam" id="PF17836">
    <property type="entry name" value="PglD_N"/>
    <property type="match status" value="1"/>
</dbReference>
<organism evidence="4 5">
    <name type="scientific">Bacillus pumilus</name>
    <name type="common">Bacillus mesentericus</name>
    <dbReference type="NCBI Taxonomy" id="1408"/>
    <lineage>
        <taxon>Bacteria</taxon>
        <taxon>Bacillati</taxon>
        <taxon>Bacillota</taxon>
        <taxon>Bacilli</taxon>
        <taxon>Bacillales</taxon>
        <taxon>Bacillaceae</taxon>
        <taxon>Bacillus</taxon>
    </lineage>
</organism>
<dbReference type="Proteomes" id="UP000228754">
    <property type="component" value="Unassembled WGS sequence"/>
</dbReference>
<comment type="caution">
    <text evidence="4">The sequence shown here is derived from an EMBL/GenBank/DDBJ whole genome shotgun (WGS) entry which is preliminary data.</text>
</comment>
<dbReference type="Gene3D" id="3.40.50.20">
    <property type="match status" value="1"/>
</dbReference>
<feature type="active site" description="Proton acceptor" evidence="1">
    <location>
        <position position="150"/>
    </location>
</feature>
<accession>A0A2A5IS81</accession>
<feature type="site" description="Increases basicity of active site His" evidence="1">
    <location>
        <position position="151"/>
    </location>
</feature>
<evidence type="ECO:0000313" key="5">
    <source>
        <dbReference type="Proteomes" id="UP000228754"/>
    </source>
</evidence>
<dbReference type="NCBIfam" id="TIGR03570">
    <property type="entry name" value="NeuD_NnaD"/>
    <property type="match status" value="1"/>
</dbReference>
<proteinExistence type="predicted"/>
<dbReference type="AlphaFoldDB" id="A0A2A5IS81"/>